<feature type="compositionally biased region" description="Polar residues" evidence="1">
    <location>
        <begin position="137"/>
        <end position="146"/>
    </location>
</feature>
<gene>
    <name evidence="2" type="ORF">LAESUDRAFT_761033</name>
</gene>
<feature type="non-terminal residue" evidence="2">
    <location>
        <position position="1"/>
    </location>
</feature>
<feature type="compositionally biased region" description="Basic and acidic residues" evidence="1">
    <location>
        <begin position="265"/>
        <end position="275"/>
    </location>
</feature>
<evidence type="ECO:0000313" key="3">
    <source>
        <dbReference type="Proteomes" id="UP000076871"/>
    </source>
</evidence>
<dbReference type="AlphaFoldDB" id="A0A165DB00"/>
<feature type="region of interest" description="Disordered" evidence="1">
    <location>
        <begin position="71"/>
        <end position="275"/>
    </location>
</feature>
<dbReference type="RefSeq" id="XP_040762201.1">
    <property type="nucleotide sequence ID" value="XM_040912848.1"/>
</dbReference>
<reference evidence="2 3" key="1">
    <citation type="journal article" date="2016" name="Mol. Biol. Evol.">
        <title>Comparative Genomics of Early-Diverging Mushroom-Forming Fungi Provides Insights into the Origins of Lignocellulose Decay Capabilities.</title>
        <authorList>
            <person name="Nagy L.G."/>
            <person name="Riley R."/>
            <person name="Tritt A."/>
            <person name="Adam C."/>
            <person name="Daum C."/>
            <person name="Floudas D."/>
            <person name="Sun H."/>
            <person name="Yadav J.S."/>
            <person name="Pangilinan J."/>
            <person name="Larsson K.H."/>
            <person name="Matsuura K."/>
            <person name="Barry K."/>
            <person name="Labutti K."/>
            <person name="Kuo R."/>
            <person name="Ohm R.A."/>
            <person name="Bhattacharya S.S."/>
            <person name="Shirouzu T."/>
            <person name="Yoshinaga Y."/>
            <person name="Martin F.M."/>
            <person name="Grigoriev I.V."/>
            <person name="Hibbett D.S."/>
        </authorList>
    </citation>
    <scope>NUCLEOTIDE SEQUENCE [LARGE SCALE GENOMIC DNA]</scope>
    <source>
        <strain evidence="2 3">93-53</strain>
    </source>
</reference>
<dbReference type="GeneID" id="63829876"/>
<feature type="compositionally biased region" description="Basic and acidic residues" evidence="1">
    <location>
        <begin position="115"/>
        <end position="128"/>
    </location>
</feature>
<keyword evidence="3" id="KW-1185">Reference proteome</keyword>
<name>A0A165DB00_9APHY</name>
<proteinExistence type="predicted"/>
<dbReference type="InParanoid" id="A0A165DB00"/>
<dbReference type="EMBL" id="KV427636">
    <property type="protein sequence ID" value="KZT04461.1"/>
    <property type="molecule type" value="Genomic_DNA"/>
</dbReference>
<evidence type="ECO:0000256" key="1">
    <source>
        <dbReference type="SAM" id="MobiDB-lite"/>
    </source>
</evidence>
<organism evidence="2 3">
    <name type="scientific">Laetiporus sulphureus 93-53</name>
    <dbReference type="NCBI Taxonomy" id="1314785"/>
    <lineage>
        <taxon>Eukaryota</taxon>
        <taxon>Fungi</taxon>
        <taxon>Dikarya</taxon>
        <taxon>Basidiomycota</taxon>
        <taxon>Agaricomycotina</taxon>
        <taxon>Agaricomycetes</taxon>
        <taxon>Polyporales</taxon>
        <taxon>Laetiporus</taxon>
    </lineage>
</organism>
<feature type="compositionally biased region" description="Low complexity" evidence="1">
    <location>
        <begin position="227"/>
        <end position="241"/>
    </location>
</feature>
<accession>A0A165DB00</accession>
<evidence type="ECO:0000313" key="2">
    <source>
        <dbReference type="EMBL" id="KZT04461.1"/>
    </source>
</evidence>
<protein>
    <submittedName>
        <fullName evidence="2">Uncharacterized protein</fullName>
    </submittedName>
</protein>
<dbReference type="Proteomes" id="UP000076871">
    <property type="component" value="Unassembled WGS sequence"/>
</dbReference>
<sequence>DVEESEEDDETSQLQTLFGRKVGQRDLFADDHVEQEQLDDATSVVERKRAQNLESHDPMLNLLARAISKQKWPAKDGAGDQLPGHTHGKRILEADDPDAIATRTRQRKRSANASVDEHGSSDIDERPAKRQMKISAPQFNRASGSRGTKRGASDNDSSDGPFKPPAKRVRTLRTAAPASQLHVAPAASGSRTRGPRPASKPSSRTRKADISMPPPLVPAPSRGSANAPVASGSRPSRSRAAQDQSSTEEAADGAIVGTRRSGRLSAKDKGKARAY</sequence>